<evidence type="ECO:0008006" key="3">
    <source>
        <dbReference type="Google" id="ProtNLM"/>
    </source>
</evidence>
<accession>A0A5C7FIA5</accession>
<dbReference type="RefSeq" id="WP_147932554.1">
    <property type="nucleotide sequence ID" value="NZ_VOXD01000042.1"/>
</dbReference>
<sequence>MKILRKPAWWSAAMIVVAHQVVQYGLDWQIPVLDAYLDPLLCLPVLLGLWLTERQWLFSTERLGNLEVVVAGLALAILFEEGFPRWQPAFVRDWWDYLAYAVGGTWFWWFINPKSEKEPSPTE</sequence>
<dbReference type="OrthoDB" id="1447802at2"/>
<evidence type="ECO:0000313" key="1">
    <source>
        <dbReference type="EMBL" id="TXF86024.1"/>
    </source>
</evidence>
<dbReference type="EMBL" id="VOXD01000042">
    <property type="protein sequence ID" value="TXF86024.1"/>
    <property type="molecule type" value="Genomic_DNA"/>
</dbReference>
<gene>
    <name evidence="1" type="ORF">FUA23_20015</name>
</gene>
<dbReference type="AlphaFoldDB" id="A0A5C7FIA5"/>
<name>A0A5C7FIA5_9BACT</name>
<comment type="caution">
    <text evidence="1">The sequence shown here is derived from an EMBL/GenBank/DDBJ whole genome shotgun (WGS) entry which is preliminary data.</text>
</comment>
<organism evidence="1 2">
    <name type="scientific">Neolewinella aurantiaca</name>
    <dbReference type="NCBI Taxonomy" id="2602767"/>
    <lineage>
        <taxon>Bacteria</taxon>
        <taxon>Pseudomonadati</taxon>
        <taxon>Bacteroidota</taxon>
        <taxon>Saprospiria</taxon>
        <taxon>Saprospirales</taxon>
        <taxon>Lewinellaceae</taxon>
        <taxon>Neolewinella</taxon>
    </lineage>
</organism>
<protein>
    <recommendedName>
        <fullName evidence="3">Magnesium citrate secondary transporter</fullName>
    </recommendedName>
</protein>
<dbReference type="Proteomes" id="UP000321907">
    <property type="component" value="Unassembled WGS sequence"/>
</dbReference>
<keyword evidence="2" id="KW-1185">Reference proteome</keyword>
<proteinExistence type="predicted"/>
<reference evidence="1 2" key="1">
    <citation type="submission" date="2019-08" db="EMBL/GenBank/DDBJ databases">
        <title>Lewinella sp. strain SSH13 Genome sequencing and assembly.</title>
        <authorList>
            <person name="Kim I."/>
        </authorList>
    </citation>
    <scope>NUCLEOTIDE SEQUENCE [LARGE SCALE GENOMIC DNA]</scope>
    <source>
        <strain evidence="1 2">SSH13</strain>
    </source>
</reference>
<evidence type="ECO:0000313" key="2">
    <source>
        <dbReference type="Proteomes" id="UP000321907"/>
    </source>
</evidence>